<evidence type="ECO:0000313" key="3">
    <source>
        <dbReference type="Proteomes" id="UP001212411"/>
    </source>
</evidence>
<comment type="similarity">
    <text evidence="1">Belongs to the UPF0300 family.</text>
</comment>
<accession>A0AAF0B051</accession>
<dbReference type="InterPro" id="IPR013903">
    <property type="entry name" value="Meiotic_expression"/>
</dbReference>
<proteinExistence type="inferred from homology"/>
<reference evidence="2 3" key="1">
    <citation type="journal article" date="2023" name="G3 (Bethesda)">
        <title>A high-quality reference genome for the fission yeast Schizosaccharomyces osmophilus.</title>
        <authorList>
            <person name="Jia G.S."/>
            <person name="Zhang W.C."/>
            <person name="Liang Y."/>
            <person name="Liu X.H."/>
            <person name="Rhind N."/>
            <person name="Pidoux A."/>
            <person name="Brysch-Herzberg M."/>
            <person name="Du L.L."/>
        </authorList>
    </citation>
    <scope>NUCLEOTIDE SEQUENCE [LARGE SCALE GENOMIC DNA]</scope>
    <source>
        <strain evidence="2 3">CBS 15793</strain>
    </source>
</reference>
<dbReference type="KEGG" id="som:SOMG_04641"/>
<name>A0AAF0B051_9SCHI</name>
<dbReference type="RefSeq" id="XP_056039847.1">
    <property type="nucleotide sequence ID" value="XM_056183420.1"/>
</dbReference>
<sequence>MLGNLYENKILSQNLFSYSDVASSTHSSLTSSPIKQFLQQLWKVATVKNSKKIQDPEFPDQPVENINVEIHAVDRFYPLKYLSSITEAMRKRYEEPTDVVSSNLLFNSFSHGLSSIVFNYKNSTYLKLGASDSCNDMFEDAQVYKHGLCTKRARSNILLAMNYSSKIYRKLFDYFRQGKAPLSVLVHHVMLYDYYPEEFQDVLWSATQCHVMHQVRLNRASLLQARACYQKLGDIRMYFIDPADMYVPPDSLNWLIVCIKNFQAIIQLRHTMDAKKLFQRRSKYLTLAQFATSSSDLGWLCMMLSIGRNACALPIHGYLGAKKVLYPSIIPDNVFCMRKVDSVLYKEIHSIHQFLEFQGRLFMDLQDCQTFHREYEIYHCYRTGKPLYESYEEKARGDDPFVMRSYPKTNFELAINSNKEIIEKYKKVFEYKRNALLKPVLVGNGQKASKIY</sequence>
<dbReference type="EMBL" id="CP115613">
    <property type="protein sequence ID" value="WBW75604.1"/>
    <property type="molecule type" value="Genomic_DNA"/>
</dbReference>
<evidence type="ECO:0000313" key="2">
    <source>
        <dbReference type="EMBL" id="WBW75604.1"/>
    </source>
</evidence>
<evidence type="ECO:0000256" key="1">
    <source>
        <dbReference type="ARBA" id="ARBA00006688"/>
    </source>
</evidence>
<dbReference type="GeneID" id="80878109"/>
<protein>
    <submittedName>
        <fullName evidence="2">UPF0300 family protein 3</fullName>
    </submittedName>
</protein>
<gene>
    <name evidence="2" type="primary">mug132</name>
    <name evidence="2" type="ORF">SOMG_04641</name>
</gene>
<dbReference type="Pfam" id="PF08594">
    <property type="entry name" value="UPF0300"/>
    <property type="match status" value="1"/>
</dbReference>
<dbReference type="Proteomes" id="UP001212411">
    <property type="component" value="Chromosome 3"/>
</dbReference>
<keyword evidence="3" id="KW-1185">Reference proteome</keyword>
<organism evidence="2 3">
    <name type="scientific">Schizosaccharomyces osmophilus</name>
    <dbReference type="NCBI Taxonomy" id="2545709"/>
    <lineage>
        <taxon>Eukaryota</taxon>
        <taxon>Fungi</taxon>
        <taxon>Dikarya</taxon>
        <taxon>Ascomycota</taxon>
        <taxon>Taphrinomycotina</taxon>
        <taxon>Schizosaccharomycetes</taxon>
        <taxon>Schizosaccharomycetales</taxon>
        <taxon>Schizosaccharomycetaceae</taxon>
        <taxon>Schizosaccharomyces</taxon>
    </lineage>
</organism>
<dbReference type="AlphaFoldDB" id="A0AAF0B051"/>